<dbReference type="GO" id="GO:0008198">
    <property type="term" value="F:ferrous iron binding"/>
    <property type="evidence" value="ECO:0007669"/>
    <property type="project" value="TreeGrafter"/>
</dbReference>
<keyword evidence="4" id="KW-0560">Oxidoreductase</keyword>
<comment type="caution">
    <text evidence="9">The sequence shown here is derived from an EMBL/GenBank/DDBJ whole genome shotgun (WGS) entry which is preliminary data.</text>
</comment>
<feature type="compositionally biased region" description="Low complexity" evidence="7">
    <location>
        <begin position="24"/>
        <end position="33"/>
    </location>
</feature>
<evidence type="ECO:0000256" key="2">
    <source>
        <dbReference type="ARBA" id="ARBA00022723"/>
    </source>
</evidence>
<feature type="domain" description="Fe2OG dioxygenase" evidence="8">
    <location>
        <begin position="390"/>
        <end position="495"/>
    </location>
</feature>
<keyword evidence="10" id="KW-1185">Reference proteome</keyword>
<feature type="binding site" evidence="6">
    <location>
        <position position="468"/>
    </location>
    <ligand>
        <name>Fe cation</name>
        <dbReference type="ChEBI" id="CHEBI:24875"/>
        <note>catalytic</note>
    </ligand>
</feature>
<keyword evidence="2 6" id="KW-0479">Metal-binding</keyword>
<feature type="binding site" evidence="6">
    <location>
        <position position="410"/>
    </location>
    <ligand>
        <name>Fe cation</name>
        <dbReference type="ChEBI" id="CHEBI:24875"/>
        <note>catalytic</note>
    </ligand>
</feature>
<dbReference type="InterPro" id="IPR027450">
    <property type="entry name" value="AlkB-like"/>
</dbReference>
<evidence type="ECO:0000256" key="5">
    <source>
        <dbReference type="ARBA" id="ARBA00023004"/>
    </source>
</evidence>
<dbReference type="Proteomes" id="UP001314170">
    <property type="component" value="Unassembled WGS sequence"/>
</dbReference>
<comment type="similarity">
    <text evidence="1">Belongs to the alkB family.</text>
</comment>
<evidence type="ECO:0000313" key="9">
    <source>
        <dbReference type="EMBL" id="CAK7356475.1"/>
    </source>
</evidence>
<evidence type="ECO:0000256" key="7">
    <source>
        <dbReference type="SAM" id="MobiDB-lite"/>
    </source>
</evidence>
<organism evidence="9 10">
    <name type="scientific">Dovyalis caffra</name>
    <dbReference type="NCBI Taxonomy" id="77055"/>
    <lineage>
        <taxon>Eukaryota</taxon>
        <taxon>Viridiplantae</taxon>
        <taxon>Streptophyta</taxon>
        <taxon>Embryophyta</taxon>
        <taxon>Tracheophyta</taxon>
        <taxon>Spermatophyta</taxon>
        <taxon>Magnoliopsida</taxon>
        <taxon>eudicotyledons</taxon>
        <taxon>Gunneridae</taxon>
        <taxon>Pentapetalae</taxon>
        <taxon>rosids</taxon>
        <taxon>fabids</taxon>
        <taxon>Malpighiales</taxon>
        <taxon>Salicaceae</taxon>
        <taxon>Flacourtieae</taxon>
        <taxon>Dovyalis</taxon>
    </lineage>
</organism>
<dbReference type="Pfam" id="PF13532">
    <property type="entry name" value="2OG-FeII_Oxy_2"/>
    <property type="match status" value="1"/>
</dbReference>
<protein>
    <recommendedName>
        <fullName evidence="8">Fe2OG dioxygenase domain-containing protein</fullName>
    </recommendedName>
</protein>
<dbReference type="SUPFAM" id="SSF51197">
    <property type="entry name" value="Clavaminate synthase-like"/>
    <property type="match status" value="1"/>
</dbReference>
<dbReference type="PANTHER" id="PTHR16557:SF2">
    <property type="entry name" value="NUCLEIC ACID DIOXYGENASE ALKBH1"/>
    <property type="match status" value="1"/>
</dbReference>
<dbReference type="GO" id="GO:0035516">
    <property type="term" value="F:broad specificity oxidative DNA demethylase activity"/>
    <property type="evidence" value="ECO:0007669"/>
    <property type="project" value="TreeGrafter"/>
</dbReference>
<evidence type="ECO:0000313" key="10">
    <source>
        <dbReference type="Proteomes" id="UP001314170"/>
    </source>
</evidence>
<dbReference type="GO" id="GO:0035513">
    <property type="term" value="P:oxidative RNA demethylation"/>
    <property type="evidence" value="ECO:0007669"/>
    <property type="project" value="TreeGrafter"/>
</dbReference>
<reference evidence="9 10" key="1">
    <citation type="submission" date="2024-01" db="EMBL/GenBank/DDBJ databases">
        <authorList>
            <person name="Waweru B."/>
        </authorList>
    </citation>
    <scope>NUCLEOTIDE SEQUENCE [LARGE SCALE GENOMIC DNA]</scope>
</reference>
<dbReference type="Gene3D" id="2.60.120.590">
    <property type="entry name" value="Alpha-ketoglutarate-dependent dioxygenase AlkB-like"/>
    <property type="match status" value="1"/>
</dbReference>
<dbReference type="EMBL" id="CAWUPB010001197">
    <property type="protein sequence ID" value="CAK7356475.1"/>
    <property type="molecule type" value="Genomic_DNA"/>
</dbReference>
<comment type="cofactor">
    <cofactor evidence="6">
        <name>Fe(2+)</name>
        <dbReference type="ChEBI" id="CHEBI:29033"/>
    </cofactor>
    <text evidence="6">Binds 1 Fe(2+) ion per subunit.</text>
</comment>
<evidence type="ECO:0000256" key="3">
    <source>
        <dbReference type="ARBA" id="ARBA00022964"/>
    </source>
</evidence>
<evidence type="ECO:0000256" key="1">
    <source>
        <dbReference type="ARBA" id="ARBA00007879"/>
    </source>
</evidence>
<dbReference type="InterPro" id="IPR005123">
    <property type="entry name" value="Oxoglu/Fe-dep_dioxygenase_dom"/>
</dbReference>
<dbReference type="AlphaFoldDB" id="A0AAV1SV72"/>
<proteinExistence type="inferred from homology"/>
<evidence type="ECO:0000259" key="8">
    <source>
        <dbReference type="PROSITE" id="PS51471"/>
    </source>
</evidence>
<evidence type="ECO:0000256" key="6">
    <source>
        <dbReference type="PIRSR" id="PIRSR604574-2"/>
    </source>
</evidence>
<keyword evidence="3" id="KW-0223">Dioxygenase</keyword>
<feature type="binding site" evidence="6">
    <location>
        <position position="408"/>
    </location>
    <ligand>
        <name>Fe cation</name>
        <dbReference type="ChEBI" id="CHEBI:24875"/>
        <note>catalytic</note>
    </ligand>
</feature>
<dbReference type="PANTHER" id="PTHR16557">
    <property type="entry name" value="ALKYLATED DNA REPAIR PROTEIN ALKB-RELATED"/>
    <property type="match status" value="1"/>
</dbReference>
<keyword evidence="5 6" id="KW-0408">Iron</keyword>
<dbReference type="InterPro" id="IPR037151">
    <property type="entry name" value="AlkB-like_sf"/>
</dbReference>
<evidence type="ECO:0000256" key="4">
    <source>
        <dbReference type="ARBA" id="ARBA00023002"/>
    </source>
</evidence>
<dbReference type="PROSITE" id="PS51471">
    <property type="entry name" value="FE2OG_OXY"/>
    <property type="match status" value="1"/>
</dbReference>
<accession>A0AAV1SV72</accession>
<dbReference type="GO" id="GO:0005737">
    <property type="term" value="C:cytoplasm"/>
    <property type="evidence" value="ECO:0007669"/>
    <property type="project" value="TreeGrafter"/>
</dbReference>
<dbReference type="GO" id="GO:0035515">
    <property type="term" value="F:oxidative RNA demethylase activity"/>
    <property type="evidence" value="ECO:0007669"/>
    <property type="project" value="TreeGrafter"/>
</dbReference>
<gene>
    <name evidence="9" type="ORF">DCAF_LOCUS26747</name>
</gene>
<sequence>MDPGRGRGRGRGRSPGGGDHPGSRGKSSRPSSHSSHRHRPLGADGSSSDEKPFSSRDAMSQNRKRNSLQNPRGGFSRYPGRGTPLGCVYRPKTPLGNGLSIADDVEEPNKSLEDSMSSTERLLPIHTAPSCSSIGSNQSDCSVASNSVNEGDSALMPAISGSLDMQPDTTSIRLEEEARDGAANLDFSDKLNIVPLQNQTEPHLPFQAGVNDQLSQEKCSNNAASGGDSEQQAVFKPFDICLPNTGTTFKLKPSLLVKNREKRNEVRCAKNEVQGEILRSGMVLLKNYLRLDDQKKIVKLCRDIGLGPGGFYQPIYRDGGRMHLKMMSLGKSWNPDRSEYVEHRPIDGAAAPTFPSEFYPLVERAIKASRVLIERNDKSTCAEDILPSLSPNICVVNFYSQSGRLGLHQDKDESQDSLRKGLPVVSFSIGDAGDFLFGDQRDVEKAKNVLLESGDVLVFGGKSRHIFHGNVGPRGMEHCDLQELERASHAGEAGHMLNLSA</sequence>
<name>A0AAV1SV72_9ROSI</name>
<feature type="compositionally biased region" description="Basic residues" evidence="7">
    <location>
        <begin position="1"/>
        <end position="12"/>
    </location>
</feature>
<dbReference type="InterPro" id="IPR004574">
    <property type="entry name" value="Alkb"/>
</dbReference>
<feature type="region of interest" description="Disordered" evidence="7">
    <location>
        <begin position="1"/>
        <end position="86"/>
    </location>
</feature>